<dbReference type="EMBL" id="QFLI01000011">
    <property type="protein sequence ID" value="PXX96918.1"/>
    <property type="molecule type" value="Genomic_DNA"/>
</dbReference>
<dbReference type="InterPro" id="IPR001387">
    <property type="entry name" value="Cro/C1-type_HTH"/>
</dbReference>
<gene>
    <name evidence="2" type="ORF">DF185_19960</name>
</gene>
<protein>
    <recommendedName>
        <fullName evidence="1">HTH cro/C1-type domain-containing protein</fullName>
    </recommendedName>
</protein>
<feature type="domain" description="HTH cro/C1-type" evidence="1">
    <location>
        <begin position="18"/>
        <end position="70"/>
    </location>
</feature>
<dbReference type="GO" id="GO:0003677">
    <property type="term" value="F:DNA binding"/>
    <property type="evidence" value="ECO:0007669"/>
    <property type="project" value="InterPro"/>
</dbReference>
<sequence>MNKQQANEQHWRLLVLMLKLIAEEKGITQQQIADETGLQRSNVSRMFSLKYCPSMSNFLAIAKAIKVNFFFEDKESKTELNEIFEKAMTELGRRPDDLSQN</sequence>
<reference evidence="2 3" key="1">
    <citation type="submission" date="2018-05" db="EMBL/GenBank/DDBJ databases">
        <title>Marinifilum breve JC075T sp. nov., a marine bacterium isolated from Yongle Blue Hole in the South China Sea.</title>
        <authorList>
            <person name="Fu T."/>
        </authorList>
    </citation>
    <scope>NUCLEOTIDE SEQUENCE [LARGE SCALE GENOMIC DNA]</scope>
    <source>
        <strain evidence="2 3">JC075</strain>
    </source>
</reference>
<dbReference type="CDD" id="cd00093">
    <property type="entry name" value="HTH_XRE"/>
    <property type="match status" value="1"/>
</dbReference>
<dbReference type="Proteomes" id="UP000248079">
    <property type="component" value="Unassembled WGS sequence"/>
</dbReference>
<dbReference type="AlphaFoldDB" id="A0A2V3ZST3"/>
<evidence type="ECO:0000313" key="2">
    <source>
        <dbReference type="EMBL" id="PXX96918.1"/>
    </source>
</evidence>
<dbReference type="OrthoDB" id="1453903at2"/>
<dbReference type="Gene3D" id="1.10.260.40">
    <property type="entry name" value="lambda repressor-like DNA-binding domains"/>
    <property type="match status" value="1"/>
</dbReference>
<name>A0A2V3ZST3_9BACT</name>
<evidence type="ECO:0000313" key="3">
    <source>
        <dbReference type="Proteomes" id="UP000248079"/>
    </source>
</evidence>
<dbReference type="Pfam" id="PF01381">
    <property type="entry name" value="HTH_3"/>
    <property type="match status" value="1"/>
</dbReference>
<comment type="caution">
    <text evidence="2">The sequence shown here is derived from an EMBL/GenBank/DDBJ whole genome shotgun (WGS) entry which is preliminary data.</text>
</comment>
<dbReference type="SUPFAM" id="SSF47413">
    <property type="entry name" value="lambda repressor-like DNA-binding domains"/>
    <property type="match status" value="1"/>
</dbReference>
<dbReference type="PROSITE" id="PS50943">
    <property type="entry name" value="HTH_CROC1"/>
    <property type="match status" value="1"/>
</dbReference>
<evidence type="ECO:0000259" key="1">
    <source>
        <dbReference type="PROSITE" id="PS50943"/>
    </source>
</evidence>
<organism evidence="2 3">
    <name type="scientific">Marinifilum breve</name>
    <dbReference type="NCBI Taxonomy" id="2184082"/>
    <lineage>
        <taxon>Bacteria</taxon>
        <taxon>Pseudomonadati</taxon>
        <taxon>Bacteroidota</taxon>
        <taxon>Bacteroidia</taxon>
        <taxon>Marinilabiliales</taxon>
        <taxon>Marinifilaceae</taxon>
    </lineage>
</organism>
<dbReference type="SMART" id="SM00530">
    <property type="entry name" value="HTH_XRE"/>
    <property type="match status" value="1"/>
</dbReference>
<dbReference type="InterPro" id="IPR010982">
    <property type="entry name" value="Lambda_DNA-bd_dom_sf"/>
</dbReference>
<dbReference type="RefSeq" id="WP_110362971.1">
    <property type="nucleotide sequence ID" value="NZ_QFLI01000011.1"/>
</dbReference>
<proteinExistence type="predicted"/>
<accession>A0A2V3ZST3</accession>
<keyword evidence="3" id="KW-1185">Reference proteome</keyword>